<sequence>MARVIRISASDAKYGGNIYESNINKALQNFNITTFLHYHGYQRK</sequence>
<gene>
    <name evidence="1" type="ORF">NCTC10865_02402</name>
</gene>
<dbReference type="EMBL" id="UGCD01000002">
    <property type="protein sequence ID" value="STI17118.1"/>
    <property type="molecule type" value="Genomic_DNA"/>
</dbReference>
<dbReference type="AlphaFoldDB" id="A0A376RGI2"/>
<evidence type="ECO:0000313" key="1">
    <source>
        <dbReference type="EMBL" id="STI17118.1"/>
    </source>
</evidence>
<name>A0A376RGI2_ECOLX</name>
<proteinExistence type="predicted"/>
<dbReference type="Proteomes" id="UP000254159">
    <property type="component" value="Unassembled WGS sequence"/>
</dbReference>
<reference evidence="1 2" key="1">
    <citation type="submission" date="2018-06" db="EMBL/GenBank/DDBJ databases">
        <authorList>
            <consortium name="Pathogen Informatics"/>
            <person name="Doyle S."/>
        </authorList>
    </citation>
    <scope>NUCLEOTIDE SEQUENCE [LARGE SCALE GENOMIC DNA]</scope>
    <source>
        <strain evidence="1 2">NCTC10865</strain>
    </source>
</reference>
<evidence type="ECO:0000313" key="2">
    <source>
        <dbReference type="Proteomes" id="UP000254159"/>
    </source>
</evidence>
<protein>
    <submittedName>
        <fullName evidence="1">Uncharacterized protein</fullName>
    </submittedName>
</protein>
<accession>A0A376RGI2</accession>
<organism evidence="1 2">
    <name type="scientific">Escherichia coli</name>
    <dbReference type="NCBI Taxonomy" id="562"/>
    <lineage>
        <taxon>Bacteria</taxon>
        <taxon>Pseudomonadati</taxon>
        <taxon>Pseudomonadota</taxon>
        <taxon>Gammaproteobacteria</taxon>
        <taxon>Enterobacterales</taxon>
        <taxon>Enterobacteriaceae</taxon>
        <taxon>Escherichia</taxon>
    </lineage>
</organism>